<dbReference type="Gene3D" id="3.40.190.10">
    <property type="entry name" value="Periplasmic binding protein-like II"/>
    <property type="match status" value="2"/>
</dbReference>
<feature type="chain" id="PRO_5003589662" evidence="9">
    <location>
        <begin position="27"/>
        <end position="534"/>
    </location>
</feature>
<feature type="transmembrane region" description="Helical" evidence="8">
    <location>
        <begin position="442"/>
        <end position="460"/>
    </location>
</feature>
<dbReference type="STRING" id="883113.HMPREF9708_00567"/>
<evidence type="ECO:0000256" key="2">
    <source>
        <dbReference type="ARBA" id="ARBA00022448"/>
    </source>
</evidence>
<dbReference type="GO" id="GO:0043190">
    <property type="term" value="C:ATP-binding cassette (ABC) transporter complex"/>
    <property type="evidence" value="ECO:0007669"/>
    <property type="project" value="InterPro"/>
</dbReference>
<feature type="transmembrane region" description="Helical" evidence="8">
    <location>
        <begin position="495"/>
        <end position="518"/>
    </location>
</feature>
<dbReference type="eggNOG" id="COG0834">
    <property type="taxonomic scope" value="Bacteria"/>
</dbReference>
<feature type="transmembrane region" description="Helical" evidence="8">
    <location>
        <begin position="394"/>
        <end position="412"/>
    </location>
</feature>
<dbReference type="SUPFAM" id="SSF161098">
    <property type="entry name" value="MetI-like"/>
    <property type="match status" value="1"/>
</dbReference>
<dbReference type="InterPro" id="IPR043429">
    <property type="entry name" value="ArtM/GltK/GlnP/TcyL/YhdX-like"/>
</dbReference>
<protein>
    <submittedName>
        <fullName evidence="11">His/Glu/Gln/Arg/opine family amino ABC transporter, permease, 3-TM region</fullName>
    </submittedName>
</protein>
<accession>H3NHN2</accession>
<dbReference type="InterPro" id="IPR035906">
    <property type="entry name" value="MetI-like_sf"/>
</dbReference>
<keyword evidence="12" id="KW-1185">Reference proteome</keyword>
<evidence type="ECO:0000256" key="7">
    <source>
        <dbReference type="ARBA" id="ARBA00023136"/>
    </source>
</evidence>
<evidence type="ECO:0000259" key="10">
    <source>
        <dbReference type="PROSITE" id="PS50928"/>
    </source>
</evidence>
<dbReference type="EMBL" id="AGEG01000003">
    <property type="protein sequence ID" value="EHR37938.1"/>
    <property type="molecule type" value="Genomic_DNA"/>
</dbReference>
<keyword evidence="2 8" id="KW-0813">Transport</keyword>
<proteinExistence type="inferred from homology"/>
<dbReference type="GO" id="GO:0022857">
    <property type="term" value="F:transmembrane transporter activity"/>
    <property type="evidence" value="ECO:0007669"/>
    <property type="project" value="InterPro"/>
</dbReference>
<dbReference type="HOGENOM" id="CLU_019602_20_2_9"/>
<sequence length="534" mass="59679">MKVIKSLTLLVLILFTLALPSPTGLAQVKTYVVGTSGLTKPLNYFDDQKNLTGFEIELIKEIDHRLSDVQFKFEIADYPSLFAGLDSGKFDLVANNLGENPERRAKFLFSHLPYVLTHNVLITSTDSPDSLTLADMTGKTFGVVPASPNALFLEEWNQSNPDLAVQIKYADSDPSTLIREVYNGRIDATIYATTYLKDVEESFGIKLKAHPIENEEKIRIPGSYFVYQKSHEDLRHKMDQVIAEMREDGSLSDLSQRFFGEDLTDLPQDLIQRNNQLERDRQASPTSQLEAKQENQEVLFSLTALYQAFGPVLQKLPLTLLMTLVAALIGLGLGFIMAIIKMKQIPILTPLTQAWVSFLRGTPLLVQLFLAYYGLPILIKIINQQFHLNWDIHQVPALLYAFLAMGLYTAAYNSETIRSALLSVNPSEMEAAHSIGLTKKQTLLRIIIPSAVIVAIPNLGNSLINLLKGTSLAFTITIVDMMGQAKILAGANLRYFESYIAVSIIYWGLCLILEWGLAKLEAYYQVDRPDPASK</sequence>
<dbReference type="Gene3D" id="1.10.3720.10">
    <property type="entry name" value="MetI-like"/>
    <property type="match status" value="1"/>
</dbReference>
<dbReference type="CDD" id="cd06261">
    <property type="entry name" value="TM_PBP2"/>
    <property type="match status" value="1"/>
</dbReference>
<dbReference type="InterPro" id="IPR000515">
    <property type="entry name" value="MetI-like"/>
</dbReference>
<dbReference type="Pfam" id="PF00528">
    <property type="entry name" value="BPD_transp_1"/>
    <property type="match status" value="1"/>
</dbReference>
<evidence type="ECO:0000256" key="5">
    <source>
        <dbReference type="ARBA" id="ARBA00022970"/>
    </source>
</evidence>
<dbReference type="NCBIfam" id="TIGR01726">
    <property type="entry name" value="HEQRo_perm_3TM"/>
    <property type="match status" value="1"/>
</dbReference>
<dbReference type="Proteomes" id="UP000006190">
    <property type="component" value="Unassembled WGS sequence"/>
</dbReference>
<keyword evidence="6 8" id="KW-1133">Transmembrane helix</keyword>
<organism evidence="11 12">
    <name type="scientific">Facklamia languida CCUG 37842</name>
    <dbReference type="NCBI Taxonomy" id="883113"/>
    <lineage>
        <taxon>Bacteria</taxon>
        <taxon>Bacillati</taxon>
        <taxon>Bacillota</taxon>
        <taxon>Bacilli</taxon>
        <taxon>Lactobacillales</taxon>
        <taxon>Aerococcaceae</taxon>
        <taxon>Facklamia</taxon>
    </lineage>
</organism>
<keyword evidence="5" id="KW-0029">Amino-acid transport</keyword>
<dbReference type="InterPro" id="IPR010065">
    <property type="entry name" value="AA_ABC_transptr_permease_3TM"/>
</dbReference>
<evidence type="ECO:0000256" key="8">
    <source>
        <dbReference type="RuleBase" id="RU363032"/>
    </source>
</evidence>
<gene>
    <name evidence="11" type="ORF">HMPREF9708_00567</name>
</gene>
<evidence type="ECO:0000256" key="9">
    <source>
        <dbReference type="SAM" id="SignalP"/>
    </source>
</evidence>
<dbReference type="SMART" id="SM00062">
    <property type="entry name" value="PBPb"/>
    <property type="match status" value="1"/>
</dbReference>
<keyword evidence="3" id="KW-1003">Cell membrane</keyword>
<dbReference type="InterPro" id="IPR001638">
    <property type="entry name" value="Solute-binding_3/MltF_N"/>
</dbReference>
<comment type="caution">
    <text evidence="11">The sequence shown here is derived from an EMBL/GenBank/DDBJ whole genome shotgun (WGS) entry which is preliminary data.</text>
</comment>
<dbReference type="PANTHER" id="PTHR30614">
    <property type="entry name" value="MEMBRANE COMPONENT OF AMINO ACID ABC TRANSPORTER"/>
    <property type="match status" value="1"/>
</dbReference>
<feature type="domain" description="ABC transmembrane type-1" evidence="10">
    <location>
        <begin position="316"/>
        <end position="517"/>
    </location>
</feature>
<dbReference type="GO" id="GO:0006865">
    <property type="term" value="P:amino acid transport"/>
    <property type="evidence" value="ECO:0007669"/>
    <property type="project" value="UniProtKB-KW"/>
</dbReference>
<dbReference type="PROSITE" id="PS50928">
    <property type="entry name" value="ABC_TM1"/>
    <property type="match status" value="1"/>
</dbReference>
<dbReference type="SUPFAM" id="SSF53850">
    <property type="entry name" value="Periplasmic binding protein-like II"/>
    <property type="match status" value="1"/>
</dbReference>
<feature type="signal peptide" evidence="9">
    <location>
        <begin position="1"/>
        <end position="26"/>
    </location>
</feature>
<dbReference type="Pfam" id="PF00497">
    <property type="entry name" value="SBP_bac_3"/>
    <property type="match status" value="1"/>
</dbReference>
<dbReference type="PATRIC" id="fig|883113.3.peg.570"/>
<reference evidence="11 12" key="1">
    <citation type="submission" date="2012-01" db="EMBL/GenBank/DDBJ databases">
        <title>The Genome Sequence of Facklamia languida CCUG 37842.</title>
        <authorList>
            <consortium name="The Broad Institute Genome Sequencing Platform"/>
            <person name="Earl A."/>
            <person name="Ward D."/>
            <person name="Feldgarden M."/>
            <person name="Gevers D."/>
            <person name="Huys G."/>
            <person name="Young S.K."/>
            <person name="Zeng Q."/>
            <person name="Gargeya S."/>
            <person name="Fitzgerald M."/>
            <person name="Haas B."/>
            <person name="Abouelleil A."/>
            <person name="Alvarado L."/>
            <person name="Arachchi H.M."/>
            <person name="Berlin A."/>
            <person name="Chapman S.B."/>
            <person name="Gearin G."/>
            <person name="Goldberg J."/>
            <person name="Griggs A."/>
            <person name="Gujja S."/>
            <person name="Hansen M."/>
            <person name="Heiman D."/>
            <person name="Howarth C."/>
            <person name="Larimer J."/>
            <person name="Lui A."/>
            <person name="MacDonald P.J.P."/>
            <person name="McCowen C."/>
            <person name="Montmayeur A."/>
            <person name="Murphy C."/>
            <person name="Neiman D."/>
            <person name="Pearson M."/>
            <person name="Priest M."/>
            <person name="Roberts A."/>
            <person name="Saif S."/>
            <person name="Shea T."/>
            <person name="Sisk P."/>
            <person name="Stolte C."/>
            <person name="Sykes S."/>
            <person name="Wortman J."/>
            <person name="Nusbaum C."/>
            <person name="Birren B."/>
        </authorList>
    </citation>
    <scope>NUCLEOTIDE SEQUENCE [LARGE SCALE GENOMIC DNA]</scope>
    <source>
        <strain evidence="11 12">CCUG 37842</strain>
    </source>
</reference>
<feature type="transmembrane region" description="Helical" evidence="8">
    <location>
        <begin position="361"/>
        <end position="382"/>
    </location>
</feature>
<comment type="similarity">
    <text evidence="8">Belongs to the binding-protein-dependent transport system permease family.</text>
</comment>
<dbReference type="RefSeq" id="WP_006308594.1">
    <property type="nucleotide sequence ID" value="NZ_JH601133.1"/>
</dbReference>
<evidence type="ECO:0000256" key="1">
    <source>
        <dbReference type="ARBA" id="ARBA00004651"/>
    </source>
</evidence>
<evidence type="ECO:0000256" key="4">
    <source>
        <dbReference type="ARBA" id="ARBA00022692"/>
    </source>
</evidence>
<dbReference type="AlphaFoldDB" id="H3NHN2"/>
<evidence type="ECO:0000313" key="12">
    <source>
        <dbReference type="Proteomes" id="UP000006190"/>
    </source>
</evidence>
<evidence type="ECO:0000256" key="3">
    <source>
        <dbReference type="ARBA" id="ARBA00022475"/>
    </source>
</evidence>
<feature type="transmembrane region" description="Helical" evidence="8">
    <location>
        <begin position="318"/>
        <end position="340"/>
    </location>
</feature>
<keyword evidence="4 8" id="KW-0812">Transmembrane</keyword>
<comment type="subcellular location">
    <subcellularLocation>
        <location evidence="1 8">Cell membrane</location>
        <topology evidence="1 8">Multi-pass membrane protein</topology>
    </subcellularLocation>
</comment>
<evidence type="ECO:0000256" key="6">
    <source>
        <dbReference type="ARBA" id="ARBA00022989"/>
    </source>
</evidence>
<dbReference type="OrthoDB" id="9805999at2"/>
<evidence type="ECO:0000313" key="11">
    <source>
        <dbReference type="EMBL" id="EHR37938.1"/>
    </source>
</evidence>
<name>H3NHN2_9LACT</name>
<dbReference type="eggNOG" id="COG0765">
    <property type="taxonomic scope" value="Bacteria"/>
</dbReference>
<keyword evidence="9" id="KW-0732">Signal</keyword>
<dbReference type="PANTHER" id="PTHR30614:SF0">
    <property type="entry name" value="L-CYSTINE TRANSPORT SYSTEM PERMEASE PROTEIN TCYL"/>
    <property type="match status" value="1"/>
</dbReference>
<keyword evidence="7 8" id="KW-0472">Membrane</keyword>